<dbReference type="GO" id="GO:0004601">
    <property type="term" value="F:peroxidase activity"/>
    <property type="evidence" value="ECO:0007669"/>
    <property type="project" value="UniProtKB-KW"/>
</dbReference>
<evidence type="ECO:0000256" key="3">
    <source>
        <dbReference type="ARBA" id="ARBA00022617"/>
    </source>
</evidence>
<name>A0A2J6QRM6_HYAVF</name>
<dbReference type="InterPro" id="IPR000028">
    <property type="entry name" value="Chloroperoxidase"/>
</dbReference>
<dbReference type="OrthoDB" id="407298at2759"/>
<dbReference type="AlphaFoldDB" id="A0A2J6QRM6"/>
<evidence type="ECO:0000256" key="1">
    <source>
        <dbReference type="ARBA" id="ARBA00001970"/>
    </source>
</evidence>
<evidence type="ECO:0000256" key="2">
    <source>
        <dbReference type="ARBA" id="ARBA00022559"/>
    </source>
</evidence>
<dbReference type="PANTHER" id="PTHR33577">
    <property type="entry name" value="STERIGMATOCYSTIN BIOSYNTHESIS PEROXIDASE STCC-RELATED"/>
    <property type="match status" value="1"/>
</dbReference>
<keyword evidence="2 9" id="KW-0575">Peroxidase</keyword>
<evidence type="ECO:0000256" key="4">
    <source>
        <dbReference type="ARBA" id="ARBA00022723"/>
    </source>
</evidence>
<keyword evidence="4" id="KW-0479">Metal-binding</keyword>
<keyword evidence="10" id="KW-1185">Reference proteome</keyword>
<evidence type="ECO:0000259" key="8">
    <source>
        <dbReference type="PROSITE" id="PS51405"/>
    </source>
</evidence>
<reference evidence="9 10" key="1">
    <citation type="submission" date="2016-04" db="EMBL/GenBank/DDBJ databases">
        <title>A degradative enzymes factory behind the ericoid mycorrhizal symbiosis.</title>
        <authorList>
            <consortium name="DOE Joint Genome Institute"/>
            <person name="Martino E."/>
            <person name="Morin E."/>
            <person name="Grelet G."/>
            <person name="Kuo A."/>
            <person name="Kohler A."/>
            <person name="Daghino S."/>
            <person name="Barry K."/>
            <person name="Choi C."/>
            <person name="Cichocki N."/>
            <person name="Clum A."/>
            <person name="Copeland A."/>
            <person name="Hainaut M."/>
            <person name="Haridas S."/>
            <person name="Labutti K."/>
            <person name="Lindquist E."/>
            <person name="Lipzen A."/>
            <person name="Khouja H.-R."/>
            <person name="Murat C."/>
            <person name="Ohm R."/>
            <person name="Olson A."/>
            <person name="Spatafora J."/>
            <person name="Veneault-Fourrey C."/>
            <person name="Henrissat B."/>
            <person name="Grigoriev I."/>
            <person name="Martin F."/>
            <person name="Perotto S."/>
        </authorList>
    </citation>
    <scope>NUCLEOTIDE SEQUENCE [LARGE SCALE GENOMIC DNA]</scope>
    <source>
        <strain evidence="9 10">F</strain>
    </source>
</reference>
<comment type="cofactor">
    <cofactor evidence="1">
        <name>heme b</name>
        <dbReference type="ChEBI" id="CHEBI:60344"/>
    </cofactor>
</comment>
<dbReference type="PANTHER" id="PTHR33577:SF1">
    <property type="entry name" value="HEME HALOPEROXIDASE FAMILY PROFILE DOMAIN-CONTAINING PROTEIN"/>
    <property type="match status" value="1"/>
</dbReference>
<evidence type="ECO:0000256" key="6">
    <source>
        <dbReference type="ARBA" id="ARBA00023004"/>
    </source>
</evidence>
<feature type="domain" description="Heme haloperoxidase family profile" evidence="8">
    <location>
        <begin position="59"/>
        <end position="302"/>
    </location>
</feature>
<dbReference type="PROSITE" id="PS51405">
    <property type="entry name" value="HEME_HALOPEROXIDASE"/>
    <property type="match status" value="1"/>
</dbReference>
<keyword evidence="3" id="KW-0349">Heme</keyword>
<dbReference type="InterPro" id="IPR036851">
    <property type="entry name" value="Chloroperoxidase-like_sf"/>
</dbReference>
<dbReference type="SUPFAM" id="SSF47571">
    <property type="entry name" value="Cloroperoxidase"/>
    <property type="match status" value="1"/>
</dbReference>
<proteinExistence type="inferred from homology"/>
<comment type="similarity">
    <text evidence="7">Belongs to the chloroperoxidase family.</text>
</comment>
<protein>
    <submittedName>
        <fullName evidence="9">Cloroperoxidase</fullName>
    </submittedName>
</protein>
<dbReference type="EMBL" id="KZ613981">
    <property type="protein sequence ID" value="PMD28909.1"/>
    <property type="molecule type" value="Genomic_DNA"/>
</dbReference>
<evidence type="ECO:0000256" key="7">
    <source>
        <dbReference type="ARBA" id="ARBA00025795"/>
    </source>
</evidence>
<keyword evidence="6" id="KW-0408">Iron</keyword>
<evidence type="ECO:0000256" key="5">
    <source>
        <dbReference type="ARBA" id="ARBA00023002"/>
    </source>
</evidence>
<dbReference type="Pfam" id="PF01328">
    <property type="entry name" value="Peroxidase_2"/>
    <property type="match status" value="1"/>
</dbReference>
<dbReference type="Proteomes" id="UP000235786">
    <property type="component" value="Unassembled WGS sequence"/>
</dbReference>
<sequence>MAAFPGLEALASHPRGPSIIPRQSLPSNLPLSEYEGNSGPIPSLAFDPTDQFVDVRPGTANQYVAPLSTDERGPCPGLNAAANHGFLPHNGIPNIPQTVAGLEAAYGLGPEFGAALAVIAIALTGDPIAGTWSIGAGFSPGIPILDGLLTNPEGISYSHNEYESDASIVRNDAYLNNGDAYSVNVTRFDHLYFSSENYTLDVLRDYNQYVHELSVQNNPYYFSAPFAGLVPPIAHAFVVNLFSNHSEEYVQGYLDRDILKTFFAITGDDDAHVWLPGQEQIPQNWYRRPSANPYGVVPAFADVAILATKYPDVVQFGGNTGTTNSFVGVNPGDITGGVYDAQTLLEGDNFGCFFFQAAQQGIPSILKGLISDLAPVISLVNQYISPVLDDLNCPALNTFNQSAFNQFPGYNYHPTQS</sequence>
<evidence type="ECO:0000313" key="10">
    <source>
        <dbReference type="Proteomes" id="UP000235786"/>
    </source>
</evidence>
<gene>
    <name evidence="9" type="ORF">L207DRAFT_550125</name>
</gene>
<dbReference type="GO" id="GO:0046872">
    <property type="term" value="F:metal ion binding"/>
    <property type="evidence" value="ECO:0007669"/>
    <property type="project" value="UniProtKB-KW"/>
</dbReference>
<evidence type="ECO:0000313" key="9">
    <source>
        <dbReference type="EMBL" id="PMD28909.1"/>
    </source>
</evidence>
<dbReference type="Gene3D" id="1.10.489.10">
    <property type="entry name" value="Chloroperoxidase-like"/>
    <property type="match status" value="1"/>
</dbReference>
<accession>A0A2J6QRM6</accession>
<organism evidence="9 10">
    <name type="scientific">Hyaloscypha variabilis (strain UAMH 11265 / GT02V1 / F)</name>
    <name type="common">Meliniomyces variabilis</name>
    <dbReference type="NCBI Taxonomy" id="1149755"/>
    <lineage>
        <taxon>Eukaryota</taxon>
        <taxon>Fungi</taxon>
        <taxon>Dikarya</taxon>
        <taxon>Ascomycota</taxon>
        <taxon>Pezizomycotina</taxon>
        <taxon>Leotiomycetes</taxon>
        <taxon>Helotiales</taxon>
        <taxon>Hyaloscyphaceae</taxon>
        <taxon>Hyaloscypha</taxon>
        <taxon>Hyaloscypha variabilis</taxon>
    </lineage>
</organism>
<keyword evidence="5" id="KW-0560">Oxidoreductase</keyword>